<sequence>MITQCRPFASRISENVIWTWSYLLASVSCISSSNFFSFPGWQSMVKSSNILTLKSNDGEYPPFLLEVWIKSIRH</sequence>
<protein>
    <submittedName>
        <fullName evidence="1">Uncharacterized protein</fullName>
    </submittedName>
</protein>
<evidence type="ECO:0000313" key="1">
    <source>
        <dbReference type="EMBL" id="OAY54783.1"/>
    </source>
</evidence>
<reference evidence="1" key="1">
    <citation type="submission" date="2016-02" db="EMBL/GenBank/DDBJ databases">
        <title>WGS assembly of Manihot esculenta.</title>
        <authorList>
            <person name="Bredeson J.V."/>
            <person name="Prochnik S.E."/>
            <person name="Lyons J.B."/>
            <person name="Schmutz J."/>
            <person name="Grimwood J."/>
            <person name="Vrebalov J."/>
            <person name="Bart R.S."/>
            <person name="Amuge T."/>
            <person name="Ferguson M.E."/>
            <person name="Green R."/>
            <person name="Putnam N."/>
            <person name="Stites J."/>
            <person name="Rounsley S."/>
            <person name="Rokhsar D.S."/>
        </authorList>
    </citation>
    <scope>NUCLEOTIDE SEQUENCE [LARGE SCALE GENOMIC DNA]</scope>
    <source>
        <tissue evidence="1">Leaf</tissue>
    </source>
</reference>
<dbReference type="EMBL" id="CM004389">
    <property type="protein sequence ID" value="OAY54783.1"/>
    <property type="molecule type" value="Genomic_DNA"/>
</dbReference>
<dbReference type="PROSITE" id="PS51257">
    <property type="entry name" value="PROKAR_LIPOPROTEIN"/>
    <property type="match status" value="1"/>
</dbReference>
<accession>A0A2C9W7P8</accession>
<dbReference type="AlphaFoldDB" id="A0A2C9W7P8"/>
<proteinExistence type="predicted"/>
<organism evidence="1">
    <name type="scientific">Manihot esculenta</name>
    <name type="common">Cassava</name>
    <name type="synonym">Jatropha manihot</name>
    <dbReference type="NCBI Taxonomy" id="3983"/>
    <lineage>
        <taxon>Eukaryota</taxon>
        <taxon>Viridiplantae</taxon>
        <taxon>Streptophyta</taxon>
        <taxon>Embryophyta</taxon>
        <taxon>Tracheophyta</taxon>
        <taxon>Spermatophyta</taxon>
        <taxon>Magnoliopsida</taxon>
        <taxon>eudicotyledons</taxon>
        <taxon>Gunneridae</taxon>
        <taxon>Pentapetalae</taxon>
        <taxon>rosids</taxon>
        <taxon>fabids</taxon>
        <taxon>Malpighiales</taxon>
        <taxon>Euphorbiaceae</taxon>
        <taxon>Crotonoideae</taxon>
        <taxon>Manihoteae</taxon>
        <taxon>Manihot</taxon>
    </lineage>
</organism>
<name>A0A2C9W7P8_MANES</name>
<gene>
    <name evidence="1" type="ORF">MANES_03G101600</name>
</gene>